<evidence type="ECO:0000313" key="1">
    <source>
        <dbReference type="EMBL" id="KAK9998080.1"/>
    </source>
</evidence>
<dbReference type="EMBL" id="JAZDWU010000006">
    <property type="protein sequence ID" value="KAK9998080.1"/>
    <property type="molecule type" value="Genomic_DNA"/>
</dbReference>
<reference evidence="1 2" key="1">
    <citation type="submission" date="2024-01" db="EMBL/GenBank/DDBJ databases">
        <title>A telomere-to-telomere, gap-free genome of sweet tea (Lithocarpus litseifolius).</title>
        <authorList>
            <person name="Zhou J."/>
        </authorList>
    </citation>
    <scope>NUCLEOTIDE SEQUENCE [LARGE SCALE GENOMIC DNA]</scope>
    <source>
        <strain evidence="1">Zhou-2022a</strain>
        <tissue evidence="1">Leaf</tissue>
    </source>
</reference>
<dbReference type="AlphaFoldDB" id="A0AAW2CM32"/>
<dbReference type="Proteomes" id="UP001459277">
    <property type="component" value="Unassembled WGS sequence"/>
</dbReference>
<proteinExistence type="predicted"/>
<protein>
    <submittedName>
        <fullName evidence="1">Uncharacterized protein</fullName>
    </submittedName>
</protein>
<sequence>MNGIIAPSKSRKNVPTPICIQEKGKCLIKMEDTHHEETMTTFVEDSMAQKILKALDEHGEALKKLGGCLTRLEESKLKKLLHVEINDDDEEVGE</sequence>
<accession>A0AAW2CM32</accession>
<name>A0AAW2CM32_9ROSI</name>
<keyword evidence="2" id="KW-1185">Reference proteome</keyword>
<gene>
    <name evidence="1" type="ORF">SO802_017683</name>
</gene>
<comment type="caution">
    <text evidence="1">The sequence shown here is derived from an EMBL/GenBank/DDBJ whole genome shotgun (WGS) entry which is preliminary data.</text>
</comment>
<organism evidence="1 2">
    <name type="scientific">Lithocarpus litseifolius</name>
    <dbReference type="NCBI Taxonomy" id="425828"/>
    <lineage>
        <taxon>Eukaryota</taxon>
        <taxon>Viridiplantae</taxon>
        <taxon>Streptophyta</taxon>
        <taxon>Embryophyta</taxon>
        <taxon>Tracheophyta</taxon>
        <taxon>Spermatophyta</taxon>
        <taxon>Magnoliopsida</taxon>
        <taxon>eudicotyledons</taxon>
        <taxon>Gunneridae</taxon>
        <taxon>Pentapetalae</taxon>
        <taxon>rosids</taxon>
        <taxon>fabids</taxon>
        <taxon>Fagales</taxon>
        <taxon>Fagaceae</taxon>
        <taxon>Lithocarpus</taxon>
    </lineage>
</organism>
<evidence type="ECO:0000313" key="2">
    <source>
        <dbReference type="Proteomes" id="UP001459277"/>
    </source>
</evidence>